<reference evidence="2 3" key="1">
    <citation type="submission" date="2015-09" db="EMBL/GenBank/DDBJ databases">
        <title>Trachymyrmex cornetzi WGS genome.</title>
        <authorList>
            <person name="Nygaard S."/>
            <person name="Hu H."/>
            <person name="Boomsma J."/>
            <person name="Zhang G."/>
        </authorList>
    </citation>
    <scope>NUCLEOTIDE SEQUENCE [LARGE SCALE GENOMIC DNA]</scope>
    <source>
        <strain evidence="2">Tcor2-1</strain>
        <tissue evidence="2">Whole body</tissue>
    </source>
</reference>
<dbReference type="Pfam" id="PF26215">
    <property type="entry name" value="HTH_animal"/>
    <property type="match status" value="1"/>
</dbReference>
<evidence type="ECO:0000313" key="3">
    <source>
        <dbReference type="Proteomes" id="UP000078492"/>
    </source>
</evidence>
<dbReference type="Proteomes" id="UP000078492">
    <property type="component" value="Unassembled WGS sequence"/>
</dbReference>
<evidence type="ECO:0000313" key="2">
    <source>
        <dbReference type="EMBL" id="KYN14638.1"/>
    </source>
</evidence>
<sequence length="225" mass="26595">MKPYANLNNCIFEFIRYLFYIWYEKSFTNLSSVSIPECVQCFLQLGENFSLPINYNSKLIFEFIKNVEFNIKKLQTSLHNSVRNNSIAIINNPFSLKQKRNFVVKKLKKATRLTKQFLKDNNNIIFIKADKGNLTVALDKTIIKVKTMLDNEDHQKPTFSGKFLNFLSQHAISQKKDIIFNFVDKVFYISHPNFHKKNLEFVVRILLENNYPLDFIFDTINKRES</sequence>
<dbReference type="AlphaFoldDB" id="A0A151J0A7"/>
<dbReference type="EMBL" id="KQ980665">
    <property type="protein sequence ID" value="KYN14638.1"/>
    <property type="molecule type" value="Genomic_DNA"/>
</dbReference>
<gene>
    <name evidence="2" type="ORF">ALC57_13145</name>
</gene>
<protein>
    <recommendedName>
        <fullName evidence="1">Helix-turn-helix domain-containing protein</fullName>
    </recommendedName>
</protein>
<dbReference type="InterPro" id="IPR058912">
    <property type="entry name" value="HTH_animal"/>
</dbReference>
<organism evidence="2 3">
    <name type="scientific">Trachymyrmex cornetzi</name>
    <dbReference type="NCBI Taxonomy" id="471704"/>
    <lineage>
        <taxon>Eukaryota</taxon>
        <taxon>Metazoa</taxon>
        <taxon>Ecdysozoa</taxon>
        <taxon>Arthropoda</taxon>
        <taxon>Hexapoda</taxon>
        <taxon>Insecta</taxon>
        <taxon>Pterygota</taxon>
        <taxon>Neoptera</taxon>
        <taxon>Endopterygota</taxon>
        <taxon>Hymenoptera</taxon>
        <taxon>Apocrita</taxon>
        <taxon>Aculeata</taxon>
        <taxon>Formicoidea</taxon>
        <taxon>Formicidae</taxon>
        <taxon>Myrmicinae</taxon>
        <taxon>Trachymyrmex</taxon>
    </lineage>
</organism>
<keyword evidence="3" id="KW-1185">Reference proteome</keyword>
<feature type="domain" description="Helix-turn-helix" evidence="1">
    <location>
        <begin position="163"/>
        <end position="221"/>
    </location>
</feature>
<proteinExistence type="predicted"/>
<accession>A0A151J0A7</accession>
<name>A0A151J0A7_9HYME</name>
<evidence type="ECO:0000259" key="1">
    <source>
        <dbReference type="Pfam" id="PF26215"/>
    </source>
</evidence>